<gene>
    <name evidence="2" type="ORF">Cvel_16991</name>
</gene>
<feature type="compositionally biased region" description="Basic and acidic residues" evidence="1">
    <location>
        <begin position="66"/>
        <end position="80"/>
    </location>
</feature>
<dbReference type="VEuPathDB" id="CryptoDB:Cvel_16991"/>
<organism evidence="2">
    <name type="scientific">Chromera velia CCMP2878</name>
    <dbReference type="NCBI Taxonomy" id="1169474"/>
    <lineage>
        <taxon>Eukaryota</taxon>
        <taxon>Sar</taxon>
        <taxon>Alveolata</taxon>
        <taxon>Colpodellida</taxon>
        <taxon>Chromeraceae</taxon>
        <taxon>Chromera</taxon>
    </lineage>
</organism>
<evidence type="ECO:0000256" key="1">
    <source>
        <dbReference type="SAM" id="MobiDB-lite"/>
    </source>
</evidence>
<dbReference type="AlphaFoldDB" id="A0A0G4FH52"/>
<name>A0A0G4FH52_9ALVE</name>
<sequence length="92" mass="9791">MLQMSSFPPWKTAHPFSNGTTPPSPSFFRKLLCGGSNEESNSEEGSEEESPRGSSRLHTGGKGGRGGRDCKTEAPEKTRDNGGFSCLQAVGE</sequence>
<feature type="region of interest" description="Disordered" evidence="1">
    <location>
        <begin position="1"/>
        <end position="92"/>
    </location>
</feature>
<reference evidence="2" key="1">
    <citation type="submission" date="2014-11" db="EMBL/GenBank/DDBJ databases">
        <authorList>
            <person name="Otto D Thomas"/>
            <person name="Naeem Raeece"/>
        </authorList>
    </citation>
    <scope>NUCLEOTIDE SEQUENCE</scope>
</reference>
<proteinExistence type="predicted"/>
<evidence type="ECO:0000313" key="2">
    <source>
        <dbReference type="EMBL" id="CEM12795.1"/>
    </source>
</evidence>
<protein>
    <submittedName>
        <fullName evidence="2">Uncharacterized protein</fullName>
    </submittedName>
</protein>
<dbReference type="EMBL" id="CDMZ01000369">
    <property type="protein sequence ID" value="CEM12795.1"/>
    <property type="molecule type" value="Genomic_DNA"/>
</dbReference>
<accession>A0A0G4FH52</accession>